<dbReference type="Proteomes" id="UP000076722">
    <property type="component" value="Unassembled WGS sequence"/>
</dbReference>
<dbReference type="EMBL" id="KV419407">
    <property type="protein sequence ID" value="KZS93359.1"/>
    <property type="molecule type" value="Genomic_DNA"/>
</dbReference>
<dbReference type="OrthoDB" id="70387at2759"/>
<accession>A0A164UM25</accession>
<sequence>MMSNDCGGLLDALRNAYARLTHDQLVLFCSLRALATTGDLVSLLANHDIHAYSPASLALSACPPPAHSDTPKPDSTPRIRPRMQQLPVEIIAEILDHLGDWELSKSVGLPTSLHPPSEWTRATEVDHAILTGYLPLVRTHALTQVPFTRIGAKIILRFGFVHILEYLRTQHRSNFEKEFGKHAELVPTKASLYGRTNLLFWWKNCTESGPKVYDHEAMDLASKAGAVNALHWWHQHSGLPLLYSEAALDGASMKGHIAVLNWWKASGLPLKIGRVMDAASVAGDTSVLDWWASSGIEMKYDKQPLYSASCHGKVSVLQWWLHSGLQMIYDSDVLVGATRHNRPSVLEWWDKTGLPVPYRICDIEEALEDAIGGGEEARSWWRQKGVDFHAGDAEWMKTQTLN</sequence>
<gene>
    <name evidence="1" type="ORF">SISNIDRAFT_441194</name>
</gene>
<dbReference type="InterPro" id="IPR052050">
    <property type="entry name" value="SecEffector_AnkRepeat"/>
</dbReference>
<dbReference type="PANTHER" id="PTHR46586:SF3">
    <property type="entry name" value="ANKYRIN REPEAT-CONTAINING PROTEIN"/>
    <property type="match status" value="1"/>
</dbReference>
<organism evidence="1 2">
    <name type="scientific">Sistotremastrum niveocremeum HHB9708</name>
    <dbReference type="NCBI Taxonomy" id="1314777"/>
    <lineage>
        <taxon>Eukaryota</taxon>
        <taxon>Fungi</taxon>
        <taxon>Dikarya</taxon>
        <taxon>Basidiomycota</taxon>
        <taxon>Agaricomycotina</taxon>
        <taxon>Agaricomycetes</taxon>
        <taxon>Sistotremastrales</taxon>
        <taxon>Sistotremastraceae</taxon>
        <taxon>Sertulicium</taxon>
        <taxon>Sertulicium niveocremeum</taxon>
    </lineage>
</organism>
<keyword evidence="2" id="KW-1185">Reference proteome</keyword>
<dbReference type="SUPFAM" id="SSF140860">
    <property type="entry name" value="Pseudo ankyrin repeat-like"/>
    <property type="match status" value="1"/>
</dbReference>
<reference evidence="1 2" key="1">
    <citation type="journal article" date="2016" name="Mol. Biol. Evol.">
        <title>Comparative Genomics of Early-Diverging Mushroom-Forming Fungi Provides Insights into the Origins of Lignocellulose Decay Capabilities.</title>
        <authorList>
            <person name="Nagy L.G."/>
            <person name="Riley R."/>
            <person name="Tritt A."/>
            <person name="Adam C."/>
            <person name="Daum C."/>
            <person name="Floudas D."/>
            <person name="Sun H."/>
            <person name="Yadav J.S."/>
            <person name="Pangilinan J."/>
            <person name="Larsson K.H."/>
            <person name="Matsuura K."/>
            <person name="Barry K."/>
            <person name="Labutti K."/>
            <person name="Kuo R."/>
            <person name="Ohm R.A."/>
            <person name="Bhattacharya S.S."/>
            <person name="Shirouzu T."/>
            <person name="Yoshinaga Y."/>
            <person name="Martin F.M."/>
            <person name="Grigoriev I.V."/>
            <person name="Hibbett D.S."/>
        </authorList>
    </citation>
    <scope>NUCLEOTIDE SEQUENCE [LARGE SCALE GENOMIC DNA]</scope>
    <source>
        <strain evidence="1 2">HHB9708</strain>
    </source>
</reference>
<evidence type="ECO:0000313" key="1">
    <source>
        <dbReference type="EMBL" id="KZS93359.1"/>
    </source>
</evidence>
<dbReference type="PANTHER" id="PTHR46586">
    <property type="entry name" value="ANKYRIN REPEAT-CONTAINING PROTEIN"/>
    <property type="match status" value="1"/>
</dbReference>
<dbReference type="STRING" id="1314777.A0A164UM25"/>
<protein>
    <submittedName>
        <fullName evidence="1">Uncharacterized protein</fullName>
    </submittedName>
</protein>
<proteinExistence type="predicted"/>
<evidence type="ECO:0000313" key="2">
    <source>
        <dbReference type="Proteomes" id="UP000076722"/>
    </source>
</evidence>
<name>A0A164UM25_9AGAM</name>
<dbReference type="AlphaFoldDB" id="A0A164UM25"/>